<proteinExistence type="predicted"/>
<keyword evidence="2" id="KW-1185">Reference proteome</keyword>
<dbReference type="EMBL" id="OCSU01000004">
    <property type="protein sequence ID" value="SOE91251.1"/>
    <property type="molecule type" value="Genomic_DNA"/>
</dbReference>
<accession>A0A7Z7N6Z4</accession>
<protein>
    <submittedName>
        <fullName evidence="1">Uncharacterized protein</fullName>
    </submittedName>
</protein>
<organism evidence="1 2">
    <name type="scientific">Caballeronia arationis</name>
    <dbReference type="NCBI Taxonomy" id="1777142"/>
    <lineage>
        <taxon>Bacteria</taxon>
        <taxon>Pseudomonadati</taxon>
        <taxon>Pseudomonadota</taxon>
        <taxon>Betaproteobacteria</taxon>
        <taxon>Burkholderiales</taxon>
        <taxon>Burkholderiaceae</taxon>
        <taxon>Caballeronia</taxon>
    </lineage>
</organism>
<dbReference type="RefSeq" id="WP_097191042.1">
    <property type="nucleotide sequence ID" value="NZ_OCSU01000004.1"/>
</dbReference>
<dbReference type="Proteomes" id="UP000219522">
    <property type="component" value="Unassembled WGS sequence"/>
</dbReference>
<evidence type="ECO:0000313" key="1">
    <source>
        <dbReference type="EMBL" id="SOE91251.1"/>
    </source>
</evidence>
<name>A0A7Z7N6Z4_9BURK</name>
<gene>
    <name evidence="1" type="ORF">SAMN05446927_8151</name>
</gene>
<comment type="caution">
    <text evidence="1">The sequence shown here is derived from an EMBL/GenBank/DDBJ whole genome shotgun (WGS) entry which is preliminary data.</text>
</comment>
<evidence type="ECO:0000313" key="2">
    <source>
        <dbReference type="Proteomes" id="UP000219522"/>
    </source>
</evidence>
<reference evidence="1 2" key="1">
    <citation type="submission" date="2017-09" db="EMBL/GenBank/DDBJ databases">
        <authorList>
            <person name="Varghese N."/>
            <person name="Submissions S."/>
        </authorList>
    </citation>
    <scope>NUCLEOTIDE SEQUENCE [LARGE SCALE GENOMIC DNA]</scope>
    <source>
        <strain evidence="1 2">OK806</strain>
    </source>
</reference>
<dbReference type="AlphaFoldDB" id="A0A7Z7N6Z4"/>
<sequence length="76" mass="8493">MLLVAHPHCKSEAEMEMTKEVIYEEALKLREAIASLRVEVKALEVIMDRIEAMGPHQVYEYEIGGVMTAAFAQDGA</sequence>